<keyword evidence="1" id="KW-0472">Membrane</keyword>
<evidence type="ECO:0000313" key="2">
    <source>
        <dbReference type="EMBL" id="HDD44312.1"/>
    </source>
</evidence>
<evidence type="ECO:0000256" key="1">
    <source>
        <dbReference type="SAM" id="Phobius"/>
    </source>
</evidence>
<name>A0A7C0YA44_DESA2</name>
<keyword evidence="1" id="KW-0812">Transmembrane</keyword>
<reference evidence="2" key="1">
    <citation type="journal article" date="2020" name="mSystems">
        <title>Genome- and Community-Level Interaction Insights into Carbon Utilization and Element Cycling Functions of Hydrothermarchaeota in Hydrothermal Sediment.</title>
        <authorList>
            <person name="Zhou Z."/>
            <person name="Liu Y."/>
            <person name="Xu W."/>
            <person name="Pan J."/>
            <person name="Luo Z.H."/>
            <person name="Li M."/>
        </authorList>
    </citation>
    <scope>NUCLEOTIDE SEQUENCE [LARGE SCALE GENOMIC DNA]</scope>
    <source>
        <strain evidence="2">HyVt-233</strain>
    </source>
</reference>
<dbReference type="Proteomes" id="UP000886289">
    <property type="component" value="Unassembled WGS sequence"/>
</dbReference>
<evidence type="ECO:0008006" key="3">
    <source>
        <dbReference type="Google" id="ProtNLM"/>
    </source>
</evidence>
<sequence>MISFILSNLKDWKVFFSRSRSWVVKGGWAITDQAFFSGANFVVNILLARWLPPKEYGAFAVALSIFYLLLGFHTALITEPLMVFGAGKYRSEFCKYFGIVMWGHWIVSVLISVGLGVVALIFFTLIRHICAKLYLG</sequence>
<organism evidence="2">
    <name type="scientific">Desulfofervidus auxilii</name>
    <dbReference type="NCBI Taxonomy" id="1621989"/>
    <lineage>
        <taxon>Bacteria</taxon>
        <taxon>Pseudomonadati</taxon>
        <taxon>Thermodesulfobacteriota</taxon>
        <taxon>Candidatus Desulfofervidia</taxon>
        <taxon>Candidatus Desulfofervidales</taxon>
        <taxon>Candidatus Desulfofervidaceae</taxon>
        <taxon>Candidatus Desulfofervidus</taxon>
    </lineage>
</organism>
<feature type="transmembrane region" description="Helical" evidence="1">
    <location>
        <begin position="96"/>
        <end position="126"/>
    </location>
</feature>
<protein>
    <recommendedName>
        <fullName evidence="3">Lipopolysaccharide biosynthesis protein</fullName>
    </recommendedName>
</protein>
<dbReference type="EMBL" id="DRBS01000215">
    <property type="protein sequence ID" value="HDD44312.1"/>
    <property type="molecule type" value="Genomic_DNA"/>
</dbReference>
<keyword evidence="1" id="KW-1133">Transmembrane helix</keyword>
<feature type="transmembrane region" description="Helical" evidence="1">
    <location>
        <begin position="56"/>
        <end position="76"/>
    </location>
</feature>
<comment type="caution">
    <text evidence="2">The sequence shown here is derived from an EMBL/GenBank/DDBJ whole genome shotgun (WGS) entry which is preliminary data.</text>
</comment>
<accession>A0A7C0YA44</accession>
<gene>
    <name evidence="2" type="ORF">ENG63_05580</name>
</gene>
<proteinExistence type="predicted"/>
<dbReference type="AlphaFoldDB" id="A0A7C0YA44"/>